<accession>A0ABQ1QRN4</accession>
<dbReference type="InterPro" id="IPR001173">
    <property type="entry name" value="Glyco_trans_2-like"/>
</dbReference>
<dbReference type="Gene3D" id="3.90.550.10">
    <property type="entry name" value="Spore Coat Polysaccharide Biosynthesis Protein SpsA, Chain A"/>
    <property type="match status" value="1"/>
</dbReference>
<comment type="caution">
    <text evidence="4">The sequence shown here is derived from an EMBL/GenBank/DDBJ whole genome shotgun (WGS) entry which is preliminary data.</text>
</comment>
<keyword evidence="5" id="KW-1185">Reference proteome</keyword>
<name>A0ABQ1QRN4_9FLAO</name>
<feature type="domain" description="Glycosyltransferase 2-like" evidence="3">
    <location>
        <begin position="6"/>
        <end position="136"/>
    </location>
</feature>
<dbReference type="SUPFAM" id="SSF53448">
    <property type="entry name" value="Nucleotide-diphospho-sugar transferases"/>
    <property type="match status" value="1"/>
</dbReference>
<keyword evidence="2 4" id="KW-0808">Transferase</keyword>
<sequence>MNPPLSIVIPVYNVEVYVEKCIRSCFDQDVPSGSYEVIVVNDGATDNSLAICERLQQEFPSMIIISQENRGLSGARNTGMRHAKGDYIWFVDSDDWIEKDCLKEIISKLKNTNPEILWMGHDVIYQGETVNKYIPEKANHPLNGPELFLNYLNYQYYIWKFIYKSSFLHEHSLTFYEGILYEDLEFTPRALFFADYCIIEPKIHYHYLLRQGSIANKIRPKNVEHRFWIIDRMINQWEVNREKSTFTQALSQSILESFSSTLNTAARTGISLPKTGLMLIKKIRSTPELKKNLRQSVKIGLYFPKSYCKCYGLAYKVYSGIKNLRSL</sequence>
<evidence type="ECO:0000256" key="2">
    <source>
        <dbReference type="ARBA" id="ARBA00022679"/>
    </source>
</evidence>
<evidence type="ECO:0000313" key="4">
    <source>
        <dbReference type="EMBL" id="GGD40944.1"/>
    </source>
</evidence>
<evidence type="ECO:0000313" key="5">
    <source>
        <dbReference type="Proteomes" id="UP000625780"/>
    </source>
</evidence>
<organism evidence="4 5">
    <name type="scientific">Muriicola marianensis</name>
    <dbReference type="NCBI Taxonomy" id="1324801"/>
    <lineage>
        <taxon>Bacteria</taxon>
        <taxon>Pseudomonadati</taxon>
        <taxon>Bacteroidota</taxon>
        <taxon>Flavobacteriia</taxon>
        <taxon>Flavobacteriales</taxon>
        <taxon>Flavobacteriaceae</taxon>
        <taxon>Muriicola</taxon>
    </lineage>
</organism>
<proteinExistence type="predicted"/>
<dbReference type="Pfam" id="PF00535">
    <property type="entry name" value="Glycos_transf_2"/>
    <property type="match status" value="1"/>
</dbReference>
<evidence type="ECO:0000259" key="3">
    <source>
        <dbReference type="Pfam" id="PF00535"/>
    </source>
</evidence>
<dbReference type="GO" id="GO:0016740">
    <property type="term" value="F:transferase activity"/>
    <property type="evidence" value="ECO:0007669"/>
    <property type="project" value="UniProtKB-KW"/>
</dbReference>
<dbReference type="PANTHER" id="PTHR22916:SF51">
    <property type="entry name" value="GLYCOSYLTRANSFERASE EPSH-RELATED"/>
    <property type="match status" value="1"/>
</dbReference>
<gene>
    <name evidence="4" type="ORF">GCM10011361_05120</name>
</gene>
<dbReference type="Proteomes" id="UP000625780">
    <property type="component" value="Unassembled WGS sequence"/>
</dbReference>
<dbReference type="RefSeq" id="WP_188369139.1">
    <property type="nucleotide sequence ID" value="NZ_BMFH01000001.1"/>
</dbReference>
<dbReference type="CDD" id="cd00761">
    <property type="entry name" value="Glyco_tranf_GTA_type"/>
    <property type="match status" value="1"/>
</dbReference>
<dbReference type="PANTHER" id="PTHR22916">
    <property type="entry name" value="GLYCOSYLTRANSFERASE"/>
    <property type="match status" value="1"/>
</dbReference>
<reference evidence="5" key="1">
    <citation type="journal article" date="2019" name="Int. J. Syst. Evol. Microbiol.">
        <title>The Global Catalogue of Microorganisms (GCM) 10K type strain sequencing project: providing services to taxonomists for standard genome sequencing and annotation.</title>
        <authorList>
            <consortium name="The Broad Institute Genomics Platform"/>
            <consortium name="The Broad Institute Genome Sequencing Center for Infectious Disease"/>
            <person name="Wu L."/>
            <person name="Ma J."/>
        </authorList>
    </citation>
    <scope>NUCLEOTIDE SEQUENCE [LARGE SCALE GENOMIC DNA]</scope>
    <source>
        <strain evidence="5">CGMCC 1.12606</strain>
    </source>
</reference>
<evidence type="ECO:0000256" key="1">
    <source>
        <dbReference type="ARBA" id="ARBA00022676"/>
    </source>
</evidence>
<dbReference type="InterPro" id="IPR029044">
    <property type="entry name" value="Nucleotide-diphossugar_trans"/>
</dbReference>
<protein>
    <submittedName>
        <fullName evidence="4">Glycosyl transferase</fullName>
    </submittedName>
</protein>
<dbReference type="EMBL" id="BMFH01000001">
    <property type="protein sequence ID" value="GGD40944.1"/>
    <property type="molecule type" value="Genomic_DNA"/>
</dbReference>
<keyword evidence="1" id="KW-0328">Glycosyltransferase</keyword>